<dbReference type="PANTHER" id="PTHR47613:SF1">
    <property type="entry name" value="SPERM ACROSOME MEMBRANE-ASSOCIATED PROTEIN 4"/>
    <property type="match status" value="1"/>
</dbReference>
<dbReference type="Gene3D" id="2.10.60.10">
    <property type="entry name" value="CD59"/>
    <property type="match status" value="1"/>
</dbReference>
<dbReference type="CDD" id="cd23597">
    <property type="entry name" value="TFP_LU_ECD_Bncr"/>
    <property type="match status" value="1"/>
</dbReference>
<feature type="chain" id="PRO_5034011040" description="UPAR/Ly6 domain-containing protein" evidence="10">
    <location>
        <begin position="32"/>
        <end position="141"/>
    </location>
</feature>
<dbReference type="OMA" id="CCDWPYC"/>
<dbReference type="InterPro" id="IPR016054">
    <property type="entry name" value="LY6_UPA_recep-like"/>
</dbReference>
<evidence type="ECO:0000256" key="8">
    <source>
        <dbReference type="ARBA" id="ARBA00023288"/>
    </source>
</evidence>
<sequence>MQLNNITNVGSFFLIAVALLCVWLLPAPLWCDNLRCFYSPLQDREQEAESELVVTACPHREFCFKGVGHYGNRSALTIRGCMENESCYQVHVIRLKGTEYVLSFNCCPWPYCNAAPPAPPSRYLVLTPAAQMSFCVRLNIG</sequence>
<evidence type="ECO:0000256" key="7">
    <source>
        <dbReference type="ARBA" id="ARBA00023180"/>
    </source>
</evidence>
<dbReference type="GO" id="GO:0098552">
    <property type="term" value="C:side of membrane"/>
    <property type="evidence" value="ECO:0007669"/>
    <property type="project" value="UniProtKB-KW"/>
</dbReference>
<dbReference type="GO" id="GO:0035036">
    <property type="term" value="P:sperm-egg recognition"/>
    <property type="evidence" value="ECO:0007669"/>
    <property type="project" value="TreeGrafter"/>
</dbReference>
<evidence type="ECO:0000259" key="11">
    <source>
        <dbReference type="Pfam" id="PF00021"/>
    </source>
</evidence>
<keyword evidence="3" id="KW-0336">GPI-anchor</keyword>
<dbReference type="InterPro" id="IPR045860">
    <property type="entry name" value="Snake_toxin-like_sf"/>
</dbReference>
<dbReference type="AlphaFoldDB" id="A0A8C5FQ50"/>
<dbReference type="SUPFAM" id="SSF57302">
    <property type="entry name" value="Snake toxin-like"/>
    <property type="match status" value="1"/>
</dbReference>
<keyword evidence="5" id="KW-0472">Membrane</keyword>
<organism evidence="12 13">
    <name type="scientific">Gadus morhua</name>
    <name type="common">Atlantic cod</name>
    <dbReference type="NCBI Taxonomy" id="8049"/>
    <lineage>
        <taxon>Eukaryota</taxon>
        <taxon>Metazoa</taxon>
        <taxon>Chordata</taxon>
        <taxon>Craniata</taxon>
        <taxon>Vertebrata</taxon>
        <taxon>Euteleostomi</taxon>
        <taxon>Actinopterygii</taxon>
        <taxon>Neopterygii</taxon>
        <taxon>Teleostei</taxon>
        <taxon>Neoteleostei</taxon>
        <taxon>Acanthomorphata</taxon>
        <taxon>Zeiogadaria</taxon>
        <taxon>Gadariae</taxon>
        <taxon>Gadiformes</taxon>
        <taxon>Gadoidei</taxon>
        <taxon>Gadidae</taxon>
        <taxon>Gadus</taxon>
    </lineage>
</organism>
<name>A0A8C5FQ50_GADMO</name>
<evidence type="ECO:0000256" key="5">
    <source>
        <dbReference type="ARBA" id="ARBA00023136"/>
    </source>
</evidence>
<dbReference type="GeneTree" id="ENSGT00940000177161"/>
<keyword evidence="13" id="KW-1185">Reference proteome</keyword>
<comment type="similarity">
    <text evidence="9">Belongs to the SPACA4/bouncer family.</text>
</comment>
<keyword evidence="4 10" id="KW-0732">Signal</keyword>
<evidence type="ECO:0000256" key="2">
    <source>
        <dbReference type="ARBA" id="ARBA00022475"/>
    </source>
</evidence>
<accession>A0A8C5FQ50</accession>
<reference evidence="12" key="2">
    <citation type="submission" date="2025-09" db="UniProtKB">
        <authorList>
            <consortium name="Ensembl"/>
        </authorList>
    </citation>
    <scope>IDENTIFICATION</scope>
</reference>
<reference evidence="12" key="1">
    <citation type="submission" date="2025-08" db="UniProtKB">
        <authorList>
            <consortium name="Ensembl"/>
        </authorList>
    </citation>
    <scope>IDENTIFICATION</scope>
</reference>
<keyword evidence="8" id="KW-0449">Lipoprotein</keyword>
<evidence type="ECO:0000313" key="12">
    <source>
        <dbReference type="Ensembl" id="ENSGMOP00000053229.1"/>
    </source>
</evidence>
<evidence type="ECO:0000256" key="4">
    <source>
        <dbReference type="ARBA" id="ARBA00022729"/>
    </source>
</evidence>
<evidence type="ECO:0000256" key="9">
    <source>
        <dbReference type="ARBA" id="ARBA00029446"/>
    </source>
</evidence>
<dbReference type="Ensembl" id="ENSGMOT00000039812.1">
    <property type="protein sequence ID" value="ENSGMOP00000053229.1"/>
    <property type="gene ID" value="ENSGMOG00000036971.1"/>
</dbReference>
<feature type="domain" description="UPAR/Ly6" evidence="11">
    <location>
        <begin position="48"/>
        <end position="114"/>
    </location>
</feature>
<keyword evidence="6" id="KW-1015">Disulfide bond</keyword>
<keyword evidence="2" id="KW-1003">Cell membrane</keyword>
<evidence type="ECO:0000256" key="1">
    <source>
        <dbReference type="ARBA" id="ARBA00004609"/>
    </source>
</evidence>
<evidence type="ECO:0000256" key="3">
    <source>
        <dbReference type="ARBA" id="ARBA00022622"/>
    </source>
</evidence>
<evidence type="ECO:0000313" key="13">
    <source>
        <dbReference type="Proteomes" id="UP000694546"/>
    </source>
</evidence>
<comment type="subcellular location">
    <subcellularLocation>
        <location evidence="1">Cell membrane</location>
        <topology evidence="1">Lipid-anchor</topology>
        <topology evidence="1">GPI-anchor</topology>
    </subcellularLocation>
</comment>
<dbReference type="Pfam" id="PF00021">
    <property type="entry name" value="UPAR_LY6"/>
    <property type="match status" value="1"/>
</dbReference>
<dbReference type="Proteomes" id="UP000694546">
    <property type="component" value="Chromosome 9"/>
</dbReference>
<evidence type="ECO:0000256" key="10">
    <source>
        <dbReference type="SAM" id="SignalP"/>
    </source>
</evidence>
<dbReference type="PANTHER" id="PTHR47613">
    <property type="entry name" value="SPERM ACROSOME MEMBRANE-ASSOCIATED PROTEIN 4"/>
    <property type="match status" value="1"/>
</dbReference>
<evidence type="ECO:0000256" key="6">
    <source>
        <dbReference type="ARBA" id="ARBA00023157"/>
    </source>
</evidence>
<keyword evidence="7" id="KW-0325">Glycoprotein</keyword>
<proteinExistence type="inferred from homology"/>
<feature type="signal peptide" evidence="10">
    <location>
        <begin position="1"/>
        <end position="31"/>
    </location>
</feature>
<dbReference type="GO" id="GO:0005886">
    <property type="term" value="C:plasma membrane"/>
    <property type="evidence" value="ECO:0007669"/>
    <property type="project" value="UniProtKB-SubCell"/>
</dbReference>
<dbReference type="InterPro" id="IPR046354">
    <property type="entry name" value="SPACA4/Bouncer"/>
</dbReference>
<protein>
    <recommendedName>
        <fullName evidence="11">UPAR/Ly6 domain-containing protein</fullName>
    </recommendedName>
</protein>